<feature type="transmembrane region" description="Helical" evidence="11">
    <location>
        <begin position="20"/>
        <end position="44"/>
    </location>
</feature>
<dbReference type="GO" id="GO:0009734">
    <property type="term" value="P:auxin-activated signaling pathway"/>
    <property type="evidence" value="ECO:0007669"/>
    <property type="project" value="UniProtKB-KW"/>
</dbReference>
<keyword evidence="14" id="KW-1185">Reference proteome</keyword>
<keyword evidence="4 11" id="KW-0812">Transmembrane</keyword>
<dbReference type="OrthoDB" id="40134at2759"/>
<evidence type="ECO:0000256" key="3">
    <source>
        <dbReference type="ARBA" id="ARBA00022448"/>
    </source>
</evidence>
<dbReference type="AlphaFoldDB" id="A0A8J4QAK8"/>
<name>A0A8J4QAK8_9ROSI</name>
<keyword evidence="5" id="KW-0769">Symport</keyword>
<keyword evidence="9" id="KW-0927">Auxin signaling pathway</keyword>
<feature type="transmembrane region" description="Helical" evidence="11">
    <location>
        <begin position="279"/>
        <end position="299"/>
    </location>
</feature>
<dbReference type="GO" id="GO:0015293">
    <property type="term" value="F:symporter activity"/>
    <property type="evidence" value="ECO:0007669"/>
    <property type="project" value="UniProtKB-KW"/>
</dbReference>
<reference evidence="13" key="1">
    <citation type="submission" date="2020-03" db="EMBL/GenBank/DDBJ databases">
        <title>Castanea mollissima Vanexum genome sequencing.</title>
        <authorList>
            <person name="Staton M."/>
        </authorList>
    </citation>
    <scope>NUCLEOTIDE SEQUENCE</scope>
    <source>
        <tissue evidence="13">Leaf</tissue>
    </source>
</reference>
<dbReference type="GO" id="GO:0006865">
    <property type="term" value="P:amino acid transport"/>
    <property type="evidence" value="ECO:0007669"/>
    <property type="project" value="UniProtKB-KW"/>
</dbReference>
<accession>A0A8J4QAK8</accession>
<keyword evidence="6" id="KW-0029">Amino-acid transport</keyword>
<dbReference type="Pfam" id="PF01490">
    <property type="entry name" value="Aa_trans"/>
    <property type="match status" value="1"/>
</dbReference>
<feature type="domain" description="Amino acid transporter transmembrane" evidence="12">
    <location>
        <begin position="87"/>
        <end position="353"/>
    </location>
</feature>
<feature type="transmembrane region" description="Helical" evidence="11">
    <location>
        <begin position="109"/>
        <end position="129"/>
    </location>
</feature>
<evidence type="ECO:0000256" key="5">
    <source>
        <dbReference type="ARBA" id="ARBA00022847"/>
    </source>
</evidence>
<feature type="transmembrane region" description="Helical" evidence="11">
    <location>
        <begin position="194"/>
        <end position="214"/>
    </location>
</feature>
<feature type="transmembrane region" description="Helical" evidence="11">
    <location>
        <begin position="337"/>
        <end position="358"/>
    </location>
</feature>
<evidence type="ECO:0000256" key="6">
    <source>
        <dbReference type="ARBA" id="ARBA00022970"/>
    </source>
</evidence>
<evidence type="ECO:0000256" key="7">
    <source>
        <dbReference type="ARBA" id="ARBA00022989"/>
    </source>
</evidence>
<evidence type="ECO:0000256" key="4">
    <source>
        <dbReference type="ARBA" id="ARBA00022692"/>
    </source>
</evidence>
<gene>
    <name evidence="13" type="ORF">CMV_027278</name>
</gene>
<evidence type="ECO:0000256" key="8">
    <source>
        <dbReference type="ARBA" id="ARBA00023136"/>
    </source>
</evidence>
<feature type="transmembrane region" description="Helical" evidence="11">
    <location>
        <begin position="305"/>
        <end position="325"/>
    </location>
</feature>
<evidence type="ECO:0000256" key="10">
    <source>
        <dbReference type="ARBA" id="ARBA00045588"/>
    </source>
</evidence>
<sequence length="370" mass="41281">MQQLEEIKVLSFDFNFIGCRAWAIICLSLAFVWQLYTIFILVGLHESVSGIRYSRYLQLAKVSFGPKLGKFLAKFPLMYTSGGTERFLVFTCMAILIAQLPNLNSMAKVSLIGATTAIGYCTLILVLSITKGRPTGISYDQSDAMKSNMKKFSDMLNARAIIALAFRGHNVILEIQGTLPSDQNQTSYKPMCRAVTISYIVIAMSQFPLAIVPFNGGLLSAYSQIHGPKTSKLMMGLIYLLVLVNRLCTFQVYAMPAFDNMEMSYITKKKKPCSKWVRTLLRILFGGLTFLAAVALPFFGSLTLLMGGIALPLTFAYPCFMWIAMKKPRPNRVVWSINLVLGCFGIVFSVLIVLKIRLLQALLIDTFVRN</sequence>
<comment type="subcellular location">
    <subcellularLocation>
        <location evidence="1">Endomembrane system</location>
        <topology evidence="1">Multi-pass membrane protein</topology>
    </subcellularLocation>
</comment>
<comment type="function">
    <text evidence="10">Carrier protein involved in proton-driven auxin influx. Mediates the formation of auxin gradient from developing leaves (site of auxin biosynthesis) to tips by contributing to the loading of auxin in vascular tissues and facilitating acropetal (base to tip) auxin transport within inner tissues of the root apex, and basipetal (tip to base) auxin transport within outer tissues of the root apex. May be involved in lateral roots and nodules formation.</text>
</comment>
<evidence type="ECO:0000313" key="13">
    <source>
        <dbReference type="EMBL" id="KAF3946458.1"/>
    </source>
</evidence>
<keyword evidence="7 11" id="KW-1133">Transmembrane helix</keyword>
<evidence type="ECO:0000256" key="1">
    <source>
        <dbReference type="ARBA" id="ARBA00004127"/>
    </source>
</evidence>
<keyword evidence="3" id="KW-0813">Transport</keyword>
<dbReference type="Proteomes" id="UP000737018">
    <property type="component" value="Unassembled WGS sequence"/>
</dbReference>
<protein>
    <recommendedName>
        <fullName evidence="12">Amino acid transporter transmembrane domain-containing protein</fullName>
    </recommendedName>
</protein>
<feature type="transmembrane region" description="Helical" evidence="11">
    <location>
        <begin position="234"/>
        <end position="258"/>
    </location>
</feature>
<organism evidence="13 14">
    <name type="scientific">Castanea mollissima</name>
    <name type="common">Chinese chestnut</name>
    <dbReference type="NCBI Taxonomy" id="60419"/>
    <lineage>
        <taxon>Eukaryota</taxon>
        <taxon>Viridiplantae</taxon>
        <taxon>Streptophyta</taxon>
        <taxon>Embryophyta</taxon>
        <taxon>Tracheophyta</taxon>
        <taxon>Spermatophyta</taxon>
        <taxon>Magnoliopsida</taxon>
        <taxon>eudicotyledons</taxon>
        <taxon>Gunneridae</taxon>
        <taxon>Pentapetalae</taxon>
        <taxon>rosids</taxon>
        <taxon>fabids</taxon>
        <taxon>Fagales</taxon>
        <taxon>Fagaceae</taxon>
        <taxon>Castanea</taxon>
    </lineage>
</organism>
<evidence type="ECO:0000256" key="2">
    <source>
        <dbReference type="ARBA" id="ARBA00005590"/>
    </source>
</evidence>
<evidence type="ECO:0000256" key="9">
    <source>
        <dbReference type="ARBA" id="ARBA00023294"/>
    </source>
</evidence>
<keyword evidence="8 11" id="KW-0472">Membrane</keyword>
<evidence type="ECO:0000259" key="12">
    <source>
        <dbReference type="Pfam" id="PF01490"/>
    </source>
</evidence>
<evidence type="ECO:0000313" key="14">
    <source>
        <dbReference type="Proteomes" id="UP000737018"/>
    </source>
</evidence>
<dbReference type="PANTHER" id="PTHR48017">
    <property type="entry name" value="OS05G0424000 PROTEIN-RELATED"/>
    <property type="match status" value="1"/>
</dbReference>
<dbReference type="InterPro" id="IPR013057">
    <property type="entry name" value="AA_transpt_TM"/>
</dbReference>
<dbReference type="GO" id="GO:0012505">
    <property type="term" value="C:endomembrane system"/>
    <property type="evidence" value="ECO:0007669"/>
    <property type="project" value="UniProtKB-SubCell"/>
</dbReference>
<comment type="caution">
    <text evidence="13">The sequence shown here is derived from an EMBL/GenBank/DDBJ whole genome shotgun (WGS) entry which is preliminary data.</text>
</comment>
<comment type="similarity">
    <text evidence="2">Belongs to the amino acid/polyamine transporter 2 family. Amino acid/auxin permease (AAAP) (TC 2.A.18.1) subfamily.</text>
</comment>
<proteinExistence type="inferred from homology"/>
<evidence type="ECO:0000256" key="11">
    <source>
        <dbReference type="SAM" id="Phobius"/>
    </source>
</evidence>
<dbReference type="EMBL" id="JRKL02009168">
    <property type="protein sequence ID" value="KAF3946458.1"/>
    <property type="molecule type" value="Genomic_DNA"/>
</dbReference>